<feature type="transmembrane region" description="Helical" evidence="2">
    <location>
        <begin position="377"/>
        <end position="400"/>
    </location>
</feature>
<feature type="transmembrane region" description="Helical" evidence="2">
    <location>
        <begin position="190"/>
        <end position="211"/>
    </location>
</feature>
<feature type="transmembrane region" description="Helical" evidence="2">
    <location>
        <begin position="280"/>
        <end position="298"/>
    </location>
</feature>
<feature type="transmembrane region" description="Helical" evidence="2">
    <location>
        <begin position="318"/>
        <end position="340"/>
    </location>
</feature>
<dbReference type="SMART" id="SM00014">
    <property type="entry name" value="acidPPc"/>
    <property type="match status" value="1"/>
</dbReference>
<dbReference type="InterPro" id="IPR000326">
    <property type="entry name" value="PAP2/HPO"/>
</dbReference>
<evidence type="ECO:0000256" key="1">
    <source>
        <dbReference type="SAM" id="MobiDB-lite"/>
    </source>
</evidence>
<dbReference type="SUPFAM" id="SSF48317">
    <property type="entry name" value="Acid phosphatase/Vanadium-dependent haloperoxidase"/>
    <property type="match status" value="1"/>
</dbReference>
<reference evidence="4 5" key="1">
    <citation type="submission" date="2024-04" db="EMBL/GenBank/DDBJ databases">
        <authorList>
            <person name="Waldvogel A.-M."/>
            <person name="Schoenle A."/>
        </authorList>
    </citation>
    <scope>NUCLEOTIDE SEQUENCE [LARGE SCALE GENOMIC DNA]</scope>
</reference>
<dbReference type="Pfam" id="PF01569">
    <property type="entry name" value="PAP2"/>
    <property type="match status" value="1"/>
</dbReference>
<feature type="compositionally biased region" description="Basic and acidic residues" evidence="1">
    <location>
        <begin position="44"/>
        <end position="71"/>
    </location>
</feature>
<dbReference type="PANTHER" id="PTHR14969">
    <property type="entry name" value="SPHINGOSINE-1-PHOSPHATE PHOSPHOHYDROLASE"/>
    <property type="match status" value="1"/>
</dbReference>
<organism evidence="4 5">
    <name type="scientific">Knipowitschia caucasica</name>
    <name type="common">Caucasian dwarf goby</name>
    <name type="synonym">Pomatoschistus caucasicus</name>
    <dbReference type="NCBI Taxonomy" id="637954"/>
    <lineage>
        <taxon>Eukaryota</taxon>
        <taxon>Metazoa</taxon>
        <taxon>Chordata</taxon>
        <taxon>Craniata</taxon>
        <taxon>Vertebrata</taxon>
        <taxon>Euteleostomi</taxon>
        <taxon>Actinopterygii</taxon>
        <taxon>Neopterygii</taxon>
        <taxon>Teleostei</taxon>
        <taxon>Neoteleostei</taxon>
        <taxon>Acanthomorphata</taxon>
        <taxon>Gobiaria</taxon>
        <taxon>Gobiiformes</taxon>
        <taxon>Gobioidei</taxon>
        <taxon>Gobiidae</taxon>
        <taxon>Gobiinae</taxon>
        <taxon>Knipowitschia</taxon>
    </lineage>
</organism>
<dbReference type="CDD" id="cd03388">
    <property type="entry name" value="PAP2_SPPase1"/>
    <property type="match status" value="1"/>
</dbReference>
<name>A0AAV2J1N8_KNICA</name>
<dbReference type="Proteomes" id="UP001497482">
    <property type="component" value="Chromosome 10"/>
</dbReference>
<keyword evidence="5" id="KW-1185">Reference proteome</keyword>
<dbReference type="GO" id="GO:0006670">
    <property type="term" value="P:sphingosine metabolic process"/>
    <property type="evidence" value="ECO:0007669"/>
    <property type="project" value="TreeGrafter"/>
</dbReference>
<protein>
    <recommendedName>
        <fullName evidence="3">Phosphatidic acid phosphatase type 2/haloperoxidase domain-containing protein</fullName>
    </recommendedName>
</protein>
<evidence type="ECO:0000313" key="5">
    <source>
        <dbReference type="Proteomes" id="UP001497482"/>
    </source>
</evidence>
<feature type="region of interest" description="Disordered" evidence="1">
    <location>
        <begin position="42"/>
        <end position="74"/>
    </location>
</feature>
<dbReference type="EMBL" id="OZ035832">
    <property type="protein sequence ID" value="CAL1571546.1"/>
    <property type="molecule type" value="Genomic_DNA"/>
</dbReference>
<keyword evidence="2" id="KW-1133">Transmembrane helix</keyword>
<dbReference type="InterPro" id="IPR036938">
    <property type="entry name" value="PAP2/HPO_sf"/>
</dbReference>
<feature type="domain" description="Phosphatidic acid phosphatase type 2/haloperoxidase" evidence="3">
    <location>
        <begin position="124"/>
        <end position="236"/>
    </location>
</feature>
<evidence type="ECO:0000256" key="2">
    <source>
        <dbReference type="SAM" id="Phobius"/>
    </source>
</evidence>
<dbReference type="PANTHER" id="PTHR14969:SF14">
    <property type="entry name" value="SPHINGOSINE-1-PHOSPHATE PHOSPHATASE 2"/>
    <property type="match status" value="1"/>
</dbReference>
<dbReference type="GO" id="GO:0042392">
    <property type="term" value="F:sphingosine-1-phosphate phosphatase activity"/>
    <property type="evidence" value="ECO:0007669"/>
    <property type="project" value="TreeGrafter"/>
</dbReference>
<evidence type="ECO:0000313" key="4">
    <source>
        <dbReference type="EMBL" id="CAL1571546.1"/>
    </source>
</evidence>
<evidence type="ECO:0000259" key="3">
    <source>
        <dbReference type="SMART" id="SM00014"/>
    </source>
</evidence>
<dbReference type="GO" id="GO:0005789">
    <property type="term" value="C:endoplasmic reticulum membrane"/>
    <property type="evidence" value="ECO:0007669"/>
    <property type="project" value="TreeGrafter"/>
</dbReference>
<gene>
    <name evidence="4" type="ORF">KC01_LOCUS3652</name>
</gene>
<feature type="transmembrane region" description="Helical" evidence="2">
    <location>
        <begin position="218"/>
        <end position="239"/>
    </location>
</feature>
<proteinExistence type="predicted"/>
<dbReference type="AlphaFoldDB" id="A0AAV2J1N8"/>
<sequence length="401" mass="45354">MSAPLPGTVSDFLAYLQDSELVARFQRRCGLHLVHTRHGSNQDLYRDQDQDQDQGARGEARGARQRFDNSRNGKCVMDQHSPEYEVRRPLLHLLFLVSSALGSEVFYISVPPWLHWNLDPFLCRRLVNMWTLVMYVGQLLKDLLKLPRPSSPPVVKLEDRDEYGLPSTHAMAATGISFTLLLSAPTRIQFPFAVGLLMALTFSSLVCLSRIYTGMHSVLDVICGIFISSLLLFVTFPFWDSVDHFQLSSPLSPAFGLGLSLLLCYTYPSLDHYSSTRGDTTTVLGCFTGCWLGYWLNAQLGETFEPKTELLPVALPQITTVSFAFGTLRFVLGVMALVGTRQTVKYLSLKVLYWRYKVPEWDVNARKRREIEVPYRLVTYTCVGLVNSILVNRGFVYMGLL</sequence>
<keyword evidence="2" id="KW-0812">Transmembrane</keyword>
<accession>A0AAV2J1N8</accession>
<feature type="transmembrane region" description="Helical" evidence="2">
    <location>
        <begin position="251"/>
        <end position="268"/>
    </location>
</feature>
<dbReference type="Gene3D" id="1.20.144.10">
    <property type="entry name" value="Phosphatidic acid phosphatase type 2/haloperoxidase"/>
    <property type="match status" value="1"/>
</dbReference>
<keyword evidence="2" id="KW-0472">Membrane</keyword>